<dbReference type="WBParaSite" id="PS1159_v2.g5650.t1">
    <property type="protein sequence ID" value="PS1159_v2.g5650.t1"/>
    <property type="gene ID" value="PS1159_v2.g5650"/>
</dbReference>
<sequence>MLAKVRSVISPRGQPPPKPPSEESSTSIPPPKIGMVVDMTDTHLIGGIIPVITGGDKQQHPYCRPEFLYLTEDEISLSADQTIRPVMCPKYPTQMPVYAGYAEVINTGKSKENEDMAAAKILSLVQQGYEAEKAIEIEDKRRDSSNKKQQKLQREPSDDDLLVITQSFSSDDGPVAPKAEAAFFGLFDGHAGSGAAIMTANCLHEHIKSRLNEVLESVMHLNRQEQLLRAKKSSFYSMENENWEESKHQSIINSDSLIIGALEAAFVDMDEQIAEEKTYVKVTGGCAVIVLFVFLGKVYVANAGDCRAILITLNKVLQLSNDFNPVQERKRLQYIAYQNNDIISQHFSRLEYSRYLTSKDLNRKVLFRDWYMDGWAAKTVREPDLKPPLISTRTRKPRLLNTIGVCRGFGDHHLMTADDNIAIKTFLSPFPEVQVFDVRTLDTLTDREVIVMASDGLWDVLNNDDVAEIVRSSLSNNDVDDFSKFTLVAQELVAAARGEQVGQFKWKLSNGGMASTDDITVFVIPLKFAVNLPKGDDDDDEELLS</sequence>
<reference evidence="2" key="1">
    <citation type="submission" date="2022-11" db="UniProtKB">
        <authorList>
            <consortium name="WormBaseParasite"/>
        </authorList>
    </citation>
    <scope>IDENTIFICATION</scope>
</reference>
<dbReference type="Proteomes" id="UP000887580">
    <property type="component" value="Unplaced"/>
</dbReference>
<name>A0AC35GIH5_9BILA</name>
<proteinExistence type="predicted"/>
<evidence type="ECO:0000313" key="1">
    <source>
        <dbReference type="Proteomes" id="UP000887580"/>
    </source>
</evidence>
<protein>
    <submittedName>
        <fullName evidence="2">PPM-type phosphatase domain-containing protein</fullName>
    </submittedName>
</protein>
<evidence type="ECO:0000313" key="2">
    <source>
        <dbReference type="WBParaSite" id="PS1159_v2.g5650.t1"/>
    </source>
</evidence>
<accession>A0AC35GIH5</accession>
<organism evidence="1 2">
    <name type="scientific">Panagrolaimus sp. PS1159</name>
    <dbReference type="NCBI Taxonomy" id="55785"/>
    <lineage>
        <taxon>Eukaryota</taxon>
        <taxon>Metazoa</taxon>
        <taxon>Ecdysozoa</taxon>
        <taxon>Nematoda</taxon>
        <taxon>Chromadorea</taxon>
        <taxon>Rhabditida</taxon>
        <taxon>Tylenchina</taxon>
        <taxon>Panagrolaimomorpha</taxon>
        <taxon>Panagrolaimoidea</taxon>
        <taxon>Panagrolaimidae</taxon>
        <taxon>Panagrolaimus</taxon>
    </lineage>
</organism>